<dbReference type="InterPro" id="IPR013783">
    <property type="entry name" value="Ig-like_fold"/>
</dbReference>
<dbReference type="GO" id="GO:0005769">
    <property type="term" value="C:early endosome"/>
    <property type="evidence" value="ECO:0007669"/>
    <property type="project" value="TreeGrafter"/>
</dbReference>
<dbReference type="EMBL" id="AZIM01003698">
    <property type="protein sequence ID" value="ETE61728.1"/>
    <property type="molecule type" value="Genomic_DNA"/>
</dbReference>
<organism evidence="9 10">
    <name type="scientific">Ophiophagus hannah</name>
    <name type="common">King cobra</name>
    <name type="synonym">Naja hannah</name>
    <dbReference type="NCBI Taxonomy" id="8665"/>
    <lineage>
        <taxon>Eukaryota</taxon>
        <taxon>Metazoa</taxon>
        <taxon>Chordata</taxon>
        <taxon>Craniata</taxon>
        <taxon>Vertebrata</taxon>
        <taxon>Euteleostomi</taxon>
        <taxon>Lepidosauria</taxon>
        <taxon>Squamata</taxon>
        <taxon>Bifurcata</taxon>
        <taxon>Unidentata</taxon>
        <taxon>Episquamata</taxon>
        <taxon>Toxicofera</taxon>
        <taxon>Serpentes</taxon>
        <taxon>Colubroidea</taxon>
        <taxon>Elapidae</taxon>
        <taxon>Elapinae</taxon>
        <taxon>Ophiophagus</taxon>
    </lineage>
</organism>
<evidence type="ECO:0000256" key="1">
    <source>
        <dbReference type="ARBA" id="ARBA00004251"/>
    </source>
</evidence>
<name>V8NJ97_OPHHA</name>
<dbReference type="GO" id="GO:0070062">
    <property type="term" value="C:extracellular exosome"/>
    <property type="evidence" value="ECO:0007669"/>
    <property type="project" value="TreeGrafter"/>
</dbReference>
<comment type="caution">
    <text evidence="9">The sequence shown here is derived from an EMBL/GenBank/DDBJ whole genome shotgun (WGS) entry which is preliminary data.</text>
</comment>
<dbReference type="SUPFAM" id="SSF48726">
    <property type="entry name" value="Immunoglobulin"/>
    <property type="match status" value="1"/>
</dbReference>
<keyword evidence="7" id="KW-0393">Immunoglobulin domain</keyword>
<feature type="non-terminal residue" evidence="9">
    <location>
        <position position="1"/>
    </location>
</feature>
<dbReference type="GO" id="GO:0030888">
    <property type="term" value="P:regulation of B cell proliferation"/>
    <property type="evidence" value="ECO:0007669"/>
    <property type="project" value="TreeGrafter"/>
</dbReference>
<dbReference type="OrthoDB" id="6250964at2759"/>
<dbReference type="AlphaFoldDB" id="V8NJ97"/>
<dbReference type="GO" id="GO:0033691">
    <property type="term" value="F:sialic acid binding"/>
    <property type="evidence" value="ECO:0007669"/>
    <property type="project" value="TreeGrafter"/>
</dbReference>
<dbReference type="GO" id="GO:0055037">
    <property type="term" value="C:recycling endosome"/>
    <property type="evidence" value="ECO:0007669"/>
    <property type="project" value="TreeGrafter"/>
</dbReference>
<keyword evidence="3" id="KW-0732">Signal</keyword>
<keyword evidence="6" id="KW-0325">Glycoprotein</keyword>
<dbReference type="GO" id="GO:0007155">
    <property type="term" value="P:cell adhesion"/>
    <property type="evidence" value="ECO:0007669"/>
    <property type="project" value="UniProtKB-KW"/>
</dbReference>
<keyword evidence="9" id="KW-0675">Receptor</keyword>
<dbReference type="GO" id="GO:0042609">
    <property type="term" value="F:CD4 receptor binding"/>
    <property type="evidence" value="ECO:0007669"/>
    <property type="project" value="TreeGrafter"/>
</dbReference>
<evidence type="ECO:0000256" key="2">
    <source>
        <dbReference type="ARBA" id="ARBA00022475"/>
    </source>
</evidence>
<keyword evidence="10" id="KW-1185">Reference proteome</keyword>
<comment type="subcellular location">
    <subcellularLocation>
        <location evidence="1">Cell membrane</location>
        <topology evidence="1">Single-pass type I membrane protein</topology>
    </subcellularLocation>
</comment>
<keyword evidence="2" id="KW-1003">Cell membrane</keyword>
<protein>
    <submittedName>
        <fullName evidence="9">B-cell receptor CD22</fullName>
    </submittedName>
</protein>
<keyword evidence="4" id="KW-0677">Repeat</keyword>
<reference evidence="9 10" key="1">
    <citation type="journal article" date="2013" name="Proc. Natl. Acad. Sci. U.S.A.">
        <title>The king cobra genome reveals dynamic gene evolution and adaptation in the snake venom system.</title>
        <authorList>
            <person name="Vonk F.J."/>
            <person name="Casewell N.R."/>
            <person name="Henkel C.V."/>
            <person name="Heimberg A.M."/>
            <person name="Jansen H.J."/>
            <person name="McCleary R.J."/>
            <person name="Kerkkamp H.M."/>
            <person name="Vos R.A."/>
            <person name="Guerreiro I."/>
            <person name="Calvete J.J."/>
            <person name="Wuster W."/>
            <person name="Woods A.E."/>
            <person name="Logan J.M."/>
            <person name="Harrison R.A."/>
            <person name="Castoe T.A."/>
            <person name="de Koning A.P."/>
            <person name="Pollock D.D."/>
            <person name="Yandell M."/>
            <person name="Calderon D."/>
            <person name="Renjifo C."/>
            <person name="Currier R.B."/>
            <person name="Salgado D."/>
            <person name="Pla D."/>
            <person name="Sanz L."/>
            <person name="Hyder A.S."/>
            <person name="Ribeiro J.M."/>
            <person name="Arntzen J.W."/>
            <person name="van den Thillart G.E."/>
            <person name="Boetzer M."/>
            <person name="Pirovano W."/>
            <person name="Dirks R.P."/>
            <person name="Spaink H.P."/>
            <person name="Duboule D."/>
            <person name="McGlinn E."/>
            <person name="Kini R.M."/>
            <person name="Richardson M.K."/>
        </authorList>
    </citation>
    <scope>NUCLEOTIDE SEQUENCE</scope>
    <source>
        <tissue evidence="9">Blood</tissue>
    </source>
</reference>
<sequence length="185" mass="21391">KPLSLTPQILSAWEGSCVFISCNIKEEYESRSINQWSFAWYFEPSFDSTLNDYSGTLLYNSNQTATEVSSEFSNRVKFWGDLGSKNCSLKISQLRLSDKGLYGIRLYWVHGELKTPMKWFEKLDINVHETPSEVIKTMSPEMEEQKEYTVACSIPYHCFDEPIKLSIQGLEDHHVLSQKLTTKIQ</sequence>
<dbReference type="Gene3D" id="2.60.40.10">
    <property type="entry name" value="Immunoglobulins"/>
    <property type="match status" value="1"/>
</dbReference>
<evidence type="ECO:0000259" key="8">
    <source>
        <dbReference type="Pfam" id="PF24518"/>
    </source>
</evidence>
<evidence type="ECO:0000256" key="5">
    <source>
        <dbReference type="ARBA" id="ARBA00022889"/>
    </source>
</evidence>
<evidence type="ECO:0000256" key="3">
    <source>
        <dbReference type="ARBA" id="ARBA00022729"/>
    </source>
</evidence>
<dbReference type="PANTHER" id="PTHR46958:SF1">
    <property type="entry name" value="B-CELL RECEPTOR CD22"/>
    <property type="match status" value="1"/>
</dbReference>
<dbReference type="Pfam" id="PF24518">
    <property type="entry name" value="Ig_CD22"/>
    <property type="match status" value="1"/>
</dbReference>
<dbReference type="Proteomes" id="UP000018936">
    <property type="component" value="Unassembled WGS sequence"/>
</dbReference>
<dbReference type="GO" id="GO:0050859">
    <property type="term" value="P:negative regulation of B cell receptor signaling pathway"/>
    <property type="evidence" value="ECO:0007669"/>
    <property type="project" value="TreeGrafter"/>
</dbReference>
<gene>
    <name evidence="9" type="primary">CD22</name>
    <name evidence="9" type="ORF">L345_12522</name>
</gene>
<keyword evidence="5" id="KW-0130">Cell adhesion</keyword>
<dbReference type="GO" id="GO:0042113">
    <property type="term" value="P:B cell activation"/>
    <property type="evidence" value="ECO:0007669"/>
    <property type="project" value="TreeGrafter"/>
</dbReference>
<evidence type="ECO:0000313" key="10">
    <source>
        <dbReference type="Proteomes" id="UP000018936"/>
    </source>
</evidence>
<dbReference type="GO" id="GO:0009897">
    <property type="term" value="C:external side of plasma membrane"/>
    <property type="evidence" value="ECO:0007669"/>
    <property type="project" value="TreeGrafter"/>
</dbReference>
<evidence type="ECO:0000256" key="7">
    <source>
        <dbReference type="ARBA" id="ARBA00023319"/>
    </source>
</evidence>
<dbReference type="GO" id="GO:0019903">
    <property type="term" value="F:protein phosphatase binding"/>
    <property type="evidence" value="ECO:0007669"/>
    <property type="project" value="TreeGrafter"/>
</dbReference>
<evidence type="ECO:0000256" key="6">
    <source>
        <dbReference type="ARBA" id="ARBA00023180"/>
    </source>
</evidence>
<evidence type="ECO:0000256" key="4">
    <source>
        <dbReference type="ARBA" id="ARBA00022737"/>
    </source>
</evidence>
<feature type="non-terminal residue" evidence="9">
    <location>
        <position position="185"/>
    </location>
</feature>
<accession>V8NJ97</accession>
<dbReference type="InterPro" id="IPR056386">
    <property type="entry name" value="Ig_CD22"/>
</dbReference>
<proteinExistence type="predicted"/>
<dbReference type="PANTHER" id="PTHR46958">
    <property type="entry name" value="B-CELL RECEPTOR CD22"/>
    <property type="match status" value="1"/>
</dbReference>
<keyword evidence="2" id="KW-0472">Membrane</keyword>
<dbReference type="InterPro" id="IPR036179">
    <property type="entry name" value="Ig-like_dom_sf"/>
</dbReference>
<evidence type="ECO:0000313" key="9">
    <source>
        <dbReference type="EMBL" id="ETE61728.1"/>
    </source>
</evidence>
<feature type="domain" description="B-cell receptor CD22 first Ig-like" evidence="8">
    <location>
        <begin position="14"/>
        <end position="107"/>
    </location>
</feature>